<feature type="transmembrane region" description="Helical" evidence="1">
    <location>
        <begin position="9"/>
        <end position="26"/>
    </location>
</feature>
<keyword evidence="1" id="KW-1133">Transmembrane helix</keyword>
<organism evidence="2 3">
    <name type="scientific">Lentihominibacter faecis</name>
    <dbReference type="NCBI Taxonomy" id="2764712"/>
    <lineage>
        <taxon>Bacteria</taxon>
        <taxon>Bacillati</taxon>
        <taxon>Bacillota</taxon>
        <taxon>Clostridia</taxon>
        <taxon>Peptostreptococcales</taxon>
        <taxon>Anaerovoracaceae</taxon>
        <taxon>Lentihominibacter</taxon>
    </lineage>
</organism>
<dbReference type="EMBL" id="JACRWC010000056">
    <property type="protein sequence ID" value="MBC5999232.1"/>
    <property type="molecule type" value="Genomic_DNA"/>
</dbReference>
<keyword evidence="1" id="KW-0812">Transmembrane</keyword>
<keyword evidence="1" id="KW-0472">Membrane</keyword>
<dbReference type="Proteomes" id="UP000644115">
    <property type="component" value="Unassembled WGS sequence"/>
</dbReference>
<accession>A0A923NCL2</accession>
<proteinExistence type="predicted"/>
<evidence type="ECO:0000256" key="1">
    <source>
        <dbReference type="SAM" id="Phobius"/>
    </source>
</evidence>
<dbReference type="RefSeq" id="WP_249286688.1">
    <property type="nucleotide sequence ID" value="NZ_JACRWC010000056.1"/>
</dbReference>
<name>A0A923NCL2_9FIRM</name>
<keyword evidence="3" id="KW-1185">Reference proteome</keyword>
<feature type="transmembrane region" description="Helical" evidence="1">
    <location>
        <begin position="32"/>
        <end position="50"/>
    </location>
</feature>
<sequence length="68" mass="7671">MPRSKREGILLSLIMSLIMIYMMAALNDNVRLGEFAASSWLLAIASGFILRHDFESIQVKKLCSDILK</sequence>
<dbReference type="AlphaFoldDB" id="A0A923NCL2"/>
<gene>
    <name evidence="2" type="ORF">H8876_04380</name>
</gene>
<reference evidence="2" key="1">
    <citation type="submission" date="2020-08" db="EMBL/GenBank/DDBJ databases">
        <authorList>
            <person name="Liu C."/>
            <person name="Sun Q."/>
        </authorList>
    </citation>
    <scope>NUCLEOTIDE SEQUENCE</scope>
    <source>
        <strain evidence="2">BX16</strain>
    </source>
</reference>
<evidence type="ECO:0000313" key="3">
    <source>
        <dbReference type="Proteomes" id="UP000644115"/>
    </source>
</evidence>
<comment type="caution">
    <text evidence="2">The sequence shown here is derived from an EMBL/GenBank/DDBJ whole genome shotgun (WGS) entry which is preliminary data.</text>
</comment>
<protein>
    <submittedName>
        <fullName evidence="2">Uncharacterized protein</fullName>
    </submittedName>
</protein>
<evidence type="ECO:0000313" key="2">
    <source>
        <dbReference type="EMBL" id="MBC5999232.1"/>
    </source>
</evidence>